<gene>
    <name evidence="1" type="ORF">NliqN6_6860</name>
</gene>
<dbReference type="EMBL" id="BLZA01000058">
    <property type="protein sequence ID" value="GHJ90458.1"/>
    <property type="molecule type" value="Genomic_DNA"/>
</dbReference>
<proteinExistence type="predicted"/>
<dbReference type="Proteomes" id="UP000620104">
    <property type="component" value="Unassembled WGS sequence"/>
</dbReference>
<protein>
    <submittedName>
        <fullName evidence="1">Uncharacterized protein</fullName>
    </submittedName>
</protein>
<comment type="caution">
    <text evidence="1">The sequence shown here is derived from an EMBL/GenBank/DDBJ whole genome shotgun (WGS) entry which is preliminary data.</text>
</comment>
<organism evidence="1 2">
    <name type="scientific">Naganishia liquefaciens</name>
    <dbReference type="NCBI Taxonomy" id="104408"/>
    <lineage>
        <taxon>Eukaryota</taxon>
        <taxon>Fungi</taxon>
        <taxon>Dikarya</taxon>
        <taxon>Basidiomycota</taxon>
        <taxon>Agaricomycotina</taxon>
        <taxon>Tremellomycetes</taxon>
        <taxon>Filobasidiales</taxon>
        <taxon>Filobasidiaceae</taxon>
        <taxon>Naganishia</taxon>
    </lineage>
</organism>
<evidence type="ECO:0000313" key="2">
    <source>
        <dbReference type="Proteomes" id="UP000620104"/>
    </source>
</evidence>
<reference evidence="1" key="1">
    <citation type="submission" date="2020-07" db="EMBL/GenBank/DDBJ databases">
        <title>Draft Genome Sequence of a Deep-Sea Yeast, Naganishia (Cryptococcus) liquefaciens strain N6.</title>
        <authorList>
            <person name="Han Y.W."/>
            <person name="Kajitani R."/>
            <person name="Morimoto H."/>
            <person name="Parhat M."/>
            <person name="Tsubouchi H."/>
            <person name="Bakenova O."/>
            <person name="Ogata M."/>
            <person name="Argunhan B."/>
            <person name="Aoki R."/>
            <person name="Kajiwara S."/>
            <person name="Itoh T."/>
            <person name="Iwasaki H."/>
        </authorList>
    </citation>
    <scope>NUCLEOTIDE SEQUENCE</scope>
    <source>
        <strain evidence="1">N6</strain>
    </source>
</reference>
<accession>A0A8H3YIJ2</accession>
<name>A0A8H3YIJ2_9TREE</name>
<keyword evidence="2" id="KW-1185">Reference proteome</keyword>
<dbReference type="OrthoDB" id="185373at2759"/>
<evidence type="ECO:0000313" key="1">
    <source>
        <dbReference type="EMBL" id="GHJ90458.1"/>
    </source>
</evidence>
<sequence length="653" mass="73685">MASPFHSSLVSRLTTTFSRQRRRQSHLVRQTLPNFTRPLSTAATDSIFEDGFTVPEPSNSFLEAESDEYRRVILPPREAKAFTPVWPTILEHPSRQNHSVLSADSTSHPHAPVTYLSDTQRSSSPCESIQRLIHDEKNLAAARQLMLELRELGTPIKPHSAYLEAAIHQSRRRGYQAMQADILYWLSYWYAFPPAKQFRHAPIVALEPLVETILERWSTDLAFLRQLLVLAAERGWIPALMPVVFRHYTTATDPADSYALLDELAAIYAEKTPRRALRRGVSPQDAEARRAAAVVEQVSRWRNAHLRMILQNGHVGEAKMIYRAGEARGVFWYAPTKEALVAALQSGKNNVMHPVQEREISDPTATPMRQILHVAHHRSRQPVRNLVAVLDLLESQGRSTLIARISKRFVCTPGRPRHVWSTNETTTTFWYMAQMIRMRRSARHADALALFRSRFYLIGLPRVANEGAGRMTDAASNASRGITDRKLYPSPEVLSTILPSVIALSKPLMPDALVALHNEFLAAASTYPSIKSDPIFHLPFITHHAHTFGASAAEKWCERLEKDGVTVGVQGWSVVAVQYAKSRKMSDIQHILDRMTVGHQGDPSLLSSTQPNEKTFVGIAATLLKRKKFYKAKAVLEQWDAEQQRRRLVAEDA</sequence>
<dbReference type="AlphaFoldDB" id="A0A8H3YIJ2"/>